<evidence type="ECO:0000313" key="9">
    <source>
        <dbReference type="RefSeq" id="XP_014661643.1"/>
    </source>
</evidence>
<organism evidence="8 9">
    <name type="scientific">Priapulus caudatus</name>
    <name type="common">Priapulid worm</name>
    <dbReference type="NCBI Taxonomy" id="37621"/>
    <lineage>
        <taxon>Eukaryota</taxon>
        <taxon>Metazoa</taxon>
        <taxon>Ecdysozoa</taxon>
        <taxon>Scalidophora</taxon>
        <taxon>Priapulida</taxon>
        <taxon>Priapulimorpha</taxon>
        <taxon>Priapulimorphida</taxon>
        <taxon>Priapulidae</taxon>
        <taxon>Priapulus</taxon>
    </lineage>
</organism>
<comment type="subcellular location">
    <subcellularLocation>
        <location evidence="1">Membrane</location>
        <topology evidence="1">Multi-pass membrane protein</topology>
    </subcellularLocation>
</comment>
<reference evidence="9" key="1">
    <citation type="submission" date="2025-08" db="UniProtKB">
        <authorList>
            <consortium name="RefSeq"/>
        </authorList>
    </citation>
    <scope>IDENTIFICATION</scope>
</reference>
<sequence length="221" mass="23650">MGGGLGVTSFSNAIGALGLTRVACRNLIYVASAIMILCGIVPKFGAVINTMPVPVTGGIFCLGMALVTGVGLSNLQYIDWHSSRNITILGLSMLLGVMMPEFIKTTPDAINTGIRVIDEVATLLLSMGFFIGGMTGFILDNTVPGTPLERGIIYFTSAEHSTFHASKLATYDIPYVTGYLDRLAISRYIPLFPQFGQERRARHDAADNKHPTSDKCDTGGL</sequence>
<protein>
    <submittedName>
        <fullName evidence="9">Solute carrier family 23 member 1-like</fullName>
    </submittedName>
</protein>
<evidence type="ECO:0000313" key="8">
    <source>
        <dbReference type="Proteomes" id="UP000695022"/>
    </source>
</evidence>
<dbReference type="RefSeq" id="XP_014661643.1">
    <property type="nucleotide sequence ID" value="XM_014806157.1"/>
</dbReference>
<dbReference type="GeneID" id="106804807"/>
<dbReference type="PANTHER" id="PTHR11119">
    <property type="entry name" value="XANTHINE-URACIL / VITAMIN C PERMEASE FAMILY MEMBER"/>
    <property type="match status" value="1"/>
</dbReference>
<name>A0ABM1DNX2_PRICU</name>
<feature type="transmembrane region" description="Helical" evidence="7">
    <location>
        <begin position="54"/>
        <end position="73"/>
    </location>
</feature>
<keyword evidence="4 7" id="KW-1133">Transmembrane helix</keyword>
<gene>
    <name evidence="9" type="primary">LOC106804807</name>
</gene>
<feature type="transmembrane region" description="Helical" evidence="7">
    <location>
        <begin position="123"/>
        <end position="143"/>
    </location>
</feature>
<feature type="transmembrane region" description="Helical" evidence="7">
    <location>
        <begin position="85"/>
        <end position="103"/>
    </location>
</feature>
<dbReference type="InterPro" id="IPR006043">
    <property type="entry name" value="NCS2"/>
</dbReference>
<accession>A0ABM1DNX2</accession>
<feature type="transmembrane region" description="Helical" evidence="7">
    <location>
        <begin position="27"/>
        <end position="48"/>
    </location>
</feature>
<evidence type="ECO:0000256" key="3">
    <source>
        <dbReference type="ARBA" id="ARBA00022692"/>
    </source>
</evidence>
<evidence type="ECO:0000256" key="4">
    <source>
        <dbReference type="ARBA" id="ARBA00022989"/>
    </source>
</evidence>
<dbReference type="Proteomes" id="UP000695022">
    <property type="component" value="Unplaced"/>
</dbReference>
<comment type="similarity">
    <text evidence="2">Belongs to the nucleobase:cation symporter-2 (NCS2) (TC 2.A.40) family.</text>
</comment>
<evidence type="ECO:0000256" key="6">
    <source>
        <dbReference type="SAM" id="MobiDB-lite"/>
    </source>
</evidence>
<evidence type="ECO:0000256" key="1">
    <source>
        <dbReference type="ARBA" id="ARBA00004141"/>
    </source>
</evidence>
<evidence type="ECO:0000256" key="2">
    <source>
        <dbReference type="ARBA" id="ARBA00008821"/>
    </source>
</evidence>
<keyword evidence="8" id="KW-1185">Reference proteome</keyword>
<evidence type="ECO:0000256" key="7">
    <source>
        <dbReference type="SAM" id="Phobius"/>
    </source>
</evidence>
<dbReference type="Pfam" id="PF00860">
    <property type="entry name" value="Xan_ur_permease"/>
    <property type="match status" value="1"/>
</dbReference>
<keyword evidence="3 7" id="KW-0812">Transmembrane</keyword>
<proteinExistence type="inferred from homology"/>
<keyword evidence="5 7" id="KW-0472">Membrane</keyword>
<feature type="region of interest" description="Disordered" evidence="6">
    <location>
        <begin position="200"/>
        <end position="221"/>
    </location>
</feature>
<evidence type="ECO:0000256" key="5">
    <source>
        <dbReference type="ARBA" id="ARBA00023136"/>
    </source>
</evidence>